<comment type="similarity">
    <text evidence="1">Belongs to the UPF0246 family.</text>
</comment>
<dbReference type="OrthoDB" id="9777133at2"/>
<evidence type="ECO:0000313" key="2">
    <source>
        <dbReference type="EMBL" id="PWK59756.1"/>
    </source>
</evidence>
<dbReference type="EMBL" id="QGGW01000006">
    <property type="protein sequence ID" value="PWK59756.1"/>
    <property type="molecule type" value="Genomic_DNA"/>
</dbReference>
<evidence type="ECO:0000313" key="3">
    <source>
        <dbReference type="Proteomes" id="UP000245708"/>
    </source>
</evidence>
<reference evidence="2 3" key="1">
    <citation type="submission" date="2018-05" db="EMBL/GenBank/DDBJ databases">
        <title>Genomic Encyclopedia of Type Strains, Phase IV (KMG-IV): sequencing the most valuable type-strain genomes for metagenomic binning, comparative biology and taxonomic classification.</title>
        <authorList>
            <person name="Goeker M."/>
        </authorList>
    </citation>
    <scope>NUCLEOTIDE SEQUENCE [LARGE SCALE GENOMIC DNA]</scope>
    <source>
        <strain evidence="2 3">DSM 16097</strain>
    </source>
</reference>
<evidence type="ECO:0000256" key="1">
    <source>
        <dbReference type="HAMAP-Rule" id="MF_00652"/>
    </source>
</evidence>
<dbReference type="PANTHER" id="PTHR30283:SF4">
    <property type="entry name" value="PEROXIDE STRESS RESISTANCE PROTEIN YAAA"/>
    <property type="match status" value="1"/>
</dbReference>
<proteinExistence type="inferred from homology"/>
<dbReference type="RefSeq" id="WP_109668780.1">
    <property type="nucleotide sequence ID" value="NZ_QGGW01000006.1"/>
</dbReference>
<dbReference type="AlphaFoldDB" id="A0A316GK07"/>
<dbReference type="Pfam" id="PF03883">
    <property type="entry name" value="H2O2_YaaD"/>
    <property type="match status" value="1"/>
</dbReference>
<dbReference type="PANTHER" id="PTHR30283">
    <property type="entry name" value="PEROXIDE STRESS RESPONSE PROTEIN YAAA"/>
    <property type="match status" value="1"/>
</dbReference>
<comment type="caution">
    <text evidence="2">The sequence shown here is derived from an EMBL/GenBank/DDBJ whole genome shotgun (WGS) entry which is preliminary data.</text>
</comment>
<dbReference type="GO" id="GO:0005829">
    <property type="term" value="C:cytosol"/>
    <property type="evidence" value="ECO:0007669"/>
    <property type="project" value="TreeGrafter"/>
</dbReference>
<protein>
    <recommendedName>
        <fullName evidence="1">UPF0246 protein C7455_10642</fullName>
    </recommendedName>
</protein>
<dbReference type="GO" id="GO:0033194">
    <property type="term" value="P:response to hydroperoxide"/>
    <property type="evidence" value="ECO:0007669"/>
    <property type="project" value="TreeGrafter"/>
</dbReference>
<dbReference type="InterPro" id="IPR005583">
    <property type="entry name" value="YaaA"/>
</dbReference>
<organism evidence="2 3">
    <name type="scientific">Roseicyclus mahoneyensis</name>
    <dbReference type="NCBI Taxonomy" id="164332"/>
    <lineage>
        <taxon>Bacteria</taxon>
        <taxon>Pseudomonadati</taxon>
        <taxon>Pseudomonadota</taxon>
        <taxon>Alphaproteobacteria</taxon>
        <taxon>Rhodobacterales</taxon>
        <taxon>Roseobacteraceae</taxon>
        <taxon>Roseicyclus</taxon>
    </lineage>
</organism>
<dbReference type="Proteomes" id="UP000245708">
    <property type="component" value="Unassembled WGS sequence"/>
</dbReference>
<keyword evidence="3" id="KW-1185">Reference proteome</keyword>
<dbReference type="NCBIfam" id="NF002542">
    <property type="entry name" value="PRK02101.1-3"/>
    <property type="match status" value="1"/>
</dbReference>
<accession>A0A316GK07</accession>
<name>A0A316GK07_9RHOB</name>
<gene>
    <name evidence="2" type="ORF">C7455_10642</name>
</gene>
<dbReference type="HAMAP" id="MF_00652">
    <property type="entry name" value="UPF0246"/>
    <property type="match status" value="1"/>
</dbReference>
<sequence>MLSVISPAKRLDWADRAVEMTEPAFTADAAALARVARRLSAAELGKLMDISPALAKLNAERFRDFETDGAEARPAAFAFAGDTYLGLEAASLDAEDLRFAQDRLRILSGLYGLLRPLDAIKAYRLEMGSRLRTAKGETLYAWWGDRLARALNDEAARLGTGTLINCASVEYFSAVDLGALELEVITPQFLEDKPGGPKIVSFFAKRARGAMARFIIERRLTDPAAILDFDAGGYAHAPELSAPGKPAFLRRAEAAEKAA</sequence>